<dbReference type="EMBL" id="JAFEUM010000007">
    <property type="protein sequence ID" value="MBM7037938.1"/>
    <property type="molecule type" value="Genomic_DNA"/>
</dbReference>
<keyword evidence="4" id="KW-1185">Reference proteome</keyword>
<dbReference type="InterPro" id="IPR003774">
    <property type="entry name" value="AlgH-like"/>
</dbReference>
<dbReference type="Gene3D" id="3.30.70.1300">
    <property type="entry name" value="VC0467-like domains"/>
    <property type="match status" value="1"/>
</dbReference>
<evidence type="ECO:0000313" key="4">
    <source>
        <dbReference type="Proteomes" id="UP000809621"/>
    </source>
</evidence>
<comment type="caution">
    <text evidence="3">The sequence shown here is derived from an EMBL/GenBank/DDBJ whole genome shotgun (WGS) entry which is preliminary data.</text>
</comment>
<evidence type="ECO:0000313" key="3">
    <source>
        <dbReference type="EMBL" id="MBM7037938.1"/>
    </source>
</evidence>
<dbReference type="PANTHER" id="PTHR30327:SF1">
    <property type="entry name" value="UPF0301 PROTEIN YQGE"/>
    <property type="match status" value="1"/>
</dbReference>
<accession>A0ABS2HKC2</accession>
<dbReference type="Proteomes" id="UP000809621">
    <property type="component" value="Unassembled WGS sequence"/>
</dbReference>
<evidence type="ECO:0000256" key="1">
    <source>
        <dbReference type="ARBA" id="ARBA00009600"/>
    </source>
</evidence>
<dbReference type="HAMAP" id="MF_00758">
    <property type="entry name" value="UPF0301"/>
    <property type="match status" value="1"/>
</dbReference>
<proteinExistence type="inferred from homology"/>
<name>A0ABS2HKC2_9VIBR</name>
<dbReference type="NCBIfam" id="NF001266">
    <property type="entry name" value="PRK00228.1-1"/>
    <property type="match status" value="1"/>
</dbReference>
<dbReference type="Pfam" id="PF02622">
    <property type="entry name" value="DUF179"/>
    <property type="match status" value="1"/>
</dbReference>
<comment type="similarity">
    <text evidence="1 2">Belongs to the UPF0301 (AlgH) family.</text>
</comment>
<protein>
    <recommendedName>
        <fullName evidence="2">UPF0301 protein JQC93_16165</fullName>
    </recommendedName>
</protein>
<dbReference type="Gene3D" id="3.40.1740.10">
    <property type="entry name" value="VC0467-like"/>
    <property type="match status" value="1"/>
</dbReference>
<dbReference type="RefSeq" id="WP_084883876.1">
    <property type="nucleotide sequence ID" value="NZ_JAFEUM010000007.1"/>
</dbReference>
<reference evidence="3 4" key="1">
    <citation type="submission" date="2021-02" db="EMBL/GenBank/DDBJ databases">
        <authorList>
            <person name="Park J.-S."/>
        </authorList>
    </citation>
    <scope>NUCLEOTIDE SEQUENCE [LARGE SCALE GENOMIC DNA]</scope>
    <source>
        <strain evidence="3 4">188UL20-2</strain>
    </source>
</reference>
<gene>
    <name evidence="3" type="ORF">JQC93_16165</name>
</gene>
<sequence>MNLKNHFLVAMPSMVDPYFKQSVIYVCEHNDEGAMGIMINAPIDVTVEKMLQQVDVDPVHPQIKVDSLKQKVLNGGPVSEDRGFILHIPKDDYQSSVQMTDGLAMTTSKDILTVLGTEAEPKQYLVALGYSGWEAGQLEQEMVENSWLSIEADNDIIFDTPIDERWRKALTKLGIDAANLSAESGHA</sequence>
<organism evidence="3 4">
    <name type="scientific">Vibrio ulleungensis</name>
    <dbReference type="NCBI Taxonomy" id="2807619"/>
    <lineage>
        <taxon>Bacteria</taxon>
        <taxon>Pseudomonadati</taxon>
        <taxon>Pseudomonadota</taxon>
        <taxon>Gammaproteobacteria</taxon>
        <taxon>Vibrionales</taxon>
        <taxon>Vibrionaceae</taxon>
        <taxon>Vibrio</taxon>
    </lineage>
</organism>
<dbReference type="SUPFAM" id="SSF143456">
    <property type="entry name" value="VC0467-like"/>
    <property type="match status" value="1"/>
</dbReference>
<evidence type="ECO:0000256" key="2">
    <source>
        <dbReference type="HAMAP-Rule" id="MF_00758"/>
    </source>
</evidence>
<dbReference type="PANTHER" id="PTHR30327">
    <property type="entry name" value="UNCHARACTERIZED PROTEIN YQGE"/>
    <property type="match status" value="1"/>
</dbReference>